<evidence type="ECO:0000256" key="3">
    <source>
        <dbReference type="ARBA" id="ARBA00022553"/>
    </source>
</evidence>
<dbReference type="InterPro" id="IPR010504">
    <property type="entry name" value="AH_dom"/>
</dbReference>
<dbReference type="Pfam" id="PF06456">
    <property type="entry name" value="Arfaptin"/>
    <property type="match status" value="1"/>
</dbReference>
<dbReference type="SMART" id="SM01015">
    <property type="entry name" value="Arfaptin"/>
    <property type="match status" value="1"/>
</dbReference>
<dbReference type="PROSITE" id="PS50870">
    <property type="entry name" value="AH"/>
    <property type="match status" value="1"/>
</dbReference>
<reference evidence="7" key="3">
    <citation type="submission" date="2025-09" db="UniProtKB">
        <authorList>
            <consortium name="Ensembl"/>
        </authorList>
    </citation>
    <scope>IDENTIFICATION</scope>
</reference>
<dbReference type="InterPro" id="IPR027267">
    <property type="entry name" value="AH/BAR_dom_sf"/>
</dbReference>
<evidence type="ECO:0000256" key="5">
    <source>
        <dbReference type="ARBA" id="ARBA00023136"/>
    </source>
</evidence>
<dbReference type="InParanoid" id="H3A515"/>
<reference evidence="8" key="1">
    <citation type="submission" date="2011-08" db="EMBL/GenBank/DDBJ databases">
        <title>The draft genome of Latimeria chalumnae.</title>
        <authorList>
            <person name="Di Palma F."/>
            <person name="Alfoldi J."/>
            <person name="Johnson J."/>
            <person name="Berlin A."/>
            <person name="Gnerre S."/>
            <person name="Jaffe D."/>
            <person name="MacCallum I."/>
            <person name="Young S."/>
            <person name="Walker B.J."/>
            <person name="Lander E."/>
            <person name="Lindblad-Toh K."/>
        </authorList>
    </citation>
    <scope>NUCLEOTIDE SEQUENCE [LARGE SCALE GENOMIC DNA]</scope>
    <source>
        <strain evidence="8">Wild caught</strain>
    </source>
</reference>
<keyword evidence="4" id="KW-0333">Golgi apparatus</keyword>
<dbReference type="GO" id="GO:0005829">
    <property type="term" value="C:cytosol"/>
    <property type="evidence" value="ECO:0007669"/>
    <property type="project" value="UniProtKB-ARBA"/>
</dbReference>
<dbReference type="EMBL" id="AFYH01155360">
    <property type="status" value="NOT_ANNOTATED_CDS"/>
    <property type="molecule type" value="Genomic_DNA"/>
</dbReference>
<gene>
    <name evidence="7" type="primary">ARFIP1</name>
</gene>
<dbReference type="GO" id="GO:0006886">
    <property type="term" value="P:intracellular protein transport"/>
    <property type="evidence" value="ECO:0007669"/>
    <property type="project" value="TreeGrafter"/>
</dbReference>
<comment type="subcellular location">
    <subcellularLocation>
        <location evidence="1">Golgi apparatus membrane</location>
    </subcellularLocation>
    <subcellularLocation>
        <location evidence="2">Golgi apparatus</location>
        <location evidence="2">trans-Golgi network</location>
    </subcellularLocation>
</comment>
<dbReference type="GO" id="GO:0034315">
    <property type="term" value="P:regulation of Arp2/3 complex-mediated actin nucleation"/>
    <property type="evidence" value="ECO:0007669"/>
    <property type="project" value="TreeGrafter"/>
</dbReference>
<evidence type="ECO:0000256" key="2">
    <source>
        <dbReference type="ARBA" id="ARBA00004601"/>
    </source>
</evidence>
<keyword evidence="5" id="KW-0472">Membrane</keyword>
<reference evidence="7" key="2">
    <citation type="submission" date="2025-08" db="UniProtKB">
        <authorList>
            <consortium name="Ensembl"/>
        </authorList>
    </citation>
    <scope>IDENTIFICATION</scope>
</reference>
<organism evidence="7 8">
    <name type="scientific">Latimeria chalumnae</name>
    <name type="common">Coelacanth</name>
    <dbReference type="NCBI Taxonomy" id="7897"/>
    <lineage>
        <taxon>Eukaryota</taxon>
        <taxon>Metazoa</taxon>
        <taxon>Chordata</taxon>
        <taxon>Craniata</taxon>
        <taxon>Vertebrata</taxon>
        <taxon>Euteleostomi</taxon>
        <taxon>Coelacanthiformes</taxon>
        <taxon>Coelacanthidae</taxon>
        <taxon>Latimeria</taxon>
    </lineage>
</organism>
<dbReference type="GO" id="GO:0070273">
    <property type="term" value="F:phosphatidylinositol-4-phosphate binding"/>
    <property type="evidence" value="ECO:0007669"/>
    <property type="project" value="UniProtKB-ARBA"/>
</dbReference>
<dbReference type="eggNOG" id="KOG3876">
    <property type="taxonomic scope" value="Eukaryota"/>
</dbReference>
<evidence type="ECO:0000313" key="8">
    <source>
        <dbReference type="Proteomes" id="UP000008672"/>
    </source>
</evidence>
<dbReference type="AlphaFoldDB" id="H3A515"/>
<evidence type="ECO:0000259" key="6">
    <source>
        <dbReference type="PROSITE" id="PS50870"/>
    </source>
</evidence>
<keyword evidence="3" id="KW-0597">Phosphoprotein</keyword>
<dbReference type="InterPro" id="IPR030798">
    <property type="entry name" value="Arfaptin_fam"/>
</dbReference>
<dbReference type="OMA" id="HRRHYER"/>
<evidence type="ECO:0000256" key="4">
    <source>
        <dbReference type="ARBA" id="ARBA00023034"/>
    </source>
</evidence>
<sequence length="252" mass="29190">MEKLEFVRKWSINTYKCTRQILSEKLGRGSRTVDLELEAQIDILRDNKRKYENVLKLAQTLSSQLYQMVQTQRQLGDAFADLSQKSPELHEEFGYNSETQKLLAKNGETLLGAINFFITSVSTLVTKTIEDTLQTVKQYENARIEYDAYRTDLEELNLGPRDANTVPKIELSQQLFQMHKEKYDTMRANVSVKLKFLEENKIKVLHNQLVLFHNAVAAYFAGNQKQLEQTLKQFHIKLKTPGADAPSWLEEQ</sequence>
<dbReference type="STRING" id="7897.ENSLACP00000004736"/>
<dbReference type="GeneTree" id="ENSGT00950000183040"/>
<dbReference type="EMBL" id="AFYH01155362">
    <property type="status" value="NOT_ANNOTATED_CDS"/>
    <property type="molecule type" value="Genomic_DNA"/>
</dbReference>
<dbReference type="GO" id="GO:0019904">
    <property type="term" value="F:protein domain specific binding"/>
    <property type="evidence" value="ECO:0007669"/>
    <property type="project" value="InterPro"/>
</dbReference>
<dbReference type="CDD" id="cd07660">
    <property type="entry name" value="BAR_Arfaptin"/>
    <property type="match status" value="1"/>
</dbReference>
<dbReference type="Ensembl" id="ENSLACT00000004775.1">
    <property type="protein sequence ID" value="ENSLACP00000004736.1"/>
    <property type="gene ID" value="ENSLACG00000004209.1"/>
</dbReference>
<dbReference type="SUPFAM" id="SSF103657">
    <property type="entry name" value="BAR/IMD domain-like"/>
    <property type="match status" value="1"/>
</dbReference>
<dbReference type="GO" id="GO:0000139">
    <property type="term" value="C:Golgi membrane"/>
    <property type="evidence" value="ECO:0007669"/>
    <property type="project" value="UniProtKB-SubCell"/>
</dbReference>
<dbReference type="Proteomes" id="UP000008672">
    <property type="component" value="Unassembled WGS sequence"/>
</dbReference>
<evidence type="ECO:0000256" key="1">
    <source>
        <dbReference type="ARBA" id="ARBA00004394"/>
    </source>
</evidence>
<dbReference type="Gene3D" id="1.20.1270.60">
    <property type="entry name" value="Arfaptin homology (AH) domain/BAR domain"/>
    <property type="match status" value="1"/>
</dbReference>
<dbReference type="Bgee" id="ENSLACG00000004209">
    <property type="expression patterns" value="Expressed in pelvic fin and 6 other cell types or tissues"/>
</dbReference>
<dbReference type="GO" id="GO:0032588">
    <property type="term" value="C:trans-Golgi network membrane"/>
    <property type="evidence" value="ECO:0007669"/>
    <property type="project" value="UniProtKB-ARBA"/>
</dbReference>
<dbReference type="HOGENOM" id="CLU_047975_3_0_1"/>
<dbReference type="PANTHER" id="PTHR12141:SF4">
    <property type="entry name" value="ARFAPTIN-1"/>
    <property type="match status" value="1"/>
</dbReference>
<name>H3A515_LATCH</name>
<dbReference type="FunFam" id="1.20.1270.60:FF:000003">
    <property type="entry name" value="arfaptin-2 isoform X1"/>
    <property type="match status" value="1"/>
</dbReference>
<proteinExistence type="predicted"/>
<dbReference type="PANTHER" id="PTHR12141">
    <property type="entry name" value="ARFAPTIN-RELATED"/>
    <property type="match status" value="1"/>
</dbReference>
<evidence type="ECO:0000313" key="7">
    <source>
        <dbReference type="Ensembl" id="ENSLACP00000004736.1"/>
    </source>
</evidence>
<feature type="domain" description="AH" evidence="6">
    <location>
        <begin position="32"/>
        <end position="232"/>
    </location>
</feature>
<protein>
    <submittedName>
        <fullName evidence="7">ARF interacting protein 1</fullName>
    </submittedName>
</protein>
<dbReference type="FunCoup" id="H3A515">
    <property type="interactions" value="2477"/>
</dbReference>
<keyword evidence="8" id="KW-1185">Reference proteome</keyword>
<dbReference type="EMBL" id="AFYH01155361">
    <property type="status" value="NOT_ANNOTATED_CDS"/>
    <property type="molecule type" value="Genomic_DNA"/>
</dbReference>
<accession>H3A515</accession>